<dbReference type="Gene3D" id="3.40.50.10420">
    <property type="entry name" value="NagB/RpiA/CoA transferase-like"/>
    <property type="match status" value="1"/>
</dbReference>
<protein>
    <submittedName>
        <fullName evidence="3">Putative ligase</fullName>
    </submittedName>
</protein>
<dbReference type="SUPFAM" id="SSF100950">
    <property type="entry name" value="NagB/RpiA/CoA transferase-like"/>
    <property type="match status" value="1"/>
</dbReference>
<dbReference type="eggNOG" id="COG0212">
    <property type="taxonomic scope" value="Bacteria"/>
</dbReference>
<dbReference type="HOGENOM" id="CLU_066245_1_0_11"/>
<gene>
    <name evidence="3" type="ORF">BN10_630006</name>
</gene>
<evidence type="ECO:0000256" key="1">
    <source>
        <dbReference type="PIRSR" id="PIRSR006806-1"/>
    </source>
</evidence>
<feature type="binding site" evidence="1">
    <location>
        <position position="60"/>
    </location>
    <ligand>
        <name>substrate</name>
    </ligand>
</feature>
<dbReference type="GO" id="GO:0016874">
    <property type="term" value="F:ligase activity"/>
    <property type="evidence" value="ECO:0007669"/>
    <property type="project" value="UniProtKB-KW"/>
</dbReference>
<name>N0E1A6_9MICO</name>
<dbReference type="RefSeq" id="WP_010850495.1">
    <property type="nucleotide sequence ID" value="NZ_HF570956.1"/>
</dbReference>
<proteinExistence type="predicted"/>
<feature type="binding site" evidence="1">
    <location>
        <begin position="130"/>
        <end position="138"/>
    </location>
    <ligand>
        <name>ATP</name>
        <dbReference type="ChEBI" id="CHEBI:30616"/>
    </ligand>
</feature>
<keyword evidence="3" id="KW-0436">Ligase</keyword>
<evidence type="ECO:0000313" key="3">
    <source>
        <dbReference type="EMBL" id="CCH70652.1"/>
    </source>
</evidence>
<dbReference type="GO" id="GO:0005524">
    <property type="term" value="F:ATP binding"/>
    <property type="evidence" value="ECO:0007669"/>
    <property type="project" value="UniProtKB-KW"/>
</dbReference>
<feature type="binding site" evidence="1">
    <location>
        <position position="65"/>
    </location>
    <ligand>
        <name>substrate</name>
    </ligand>
</feature>
<dbReference type="STRING" id="1193181.BN10_630006"/>
<accession>N0E1A6</accession>
<keyword evidence="4" id="KW-1185">Reference proteome</keyword>
<comment type="caution">
    <text evidence="3">The sequence shown here is derived from an EMBL/GenBank/DDBJ whole genome shotgun (WGS) entry which is preliminary data.</text>
</comment>
<dbReference type="InterPro" id="IPR037171">
    <property type="entry name" value="NagB/RpiA_transferase-like"/>
</dbReference>
<keyword evidence="1" id="KW-0547">Nucleotide-binding</keyword>
<dbReference type="PIRSF" id="PIRSF006806">
    <property type="entry name" value="FTHF_cligase"/>
    <property type="match status" value="1"/>
</dbReference>
<dbReference type="EMBL" id="CAIZ01000134">
    <property type="protein sequence ID" value="CCH70652.1"/>
    <property type="molecule type" value="Genomic_DNA"/>
</dbReference>
<dbReference type="OrthoDB" id="3242798at2"/>
<dbReference type="Pfam" id="PF01812">
    <property type="entry name" value="5-FTHF_cyc-lig"/>
    <property type="match status" value="1"/>
</dbReference>
<reference evidence="3 4" key="1">
    <citation type="journal article" date="2013" name="ISME J.">
        <title>A metabolic model for members of the genus Tetrasphaera involved in enhanced biological phosphorus removal.</title>
        <authorList>
            <person name="Kristiansen R."/>
            <person name="Nguyen H.T.T."/>
            <person name="Saunders A.M."/>
            <person name="Nielsen J.L."/>
            <person name="Wimmer R."/>
            <person name="Le V.Q."/>
            <person name="McIlroy S.J."/>
            <person name="Petrovski S."/>
            <person name="Seviour R.J."/>
            <person name="Calteau A."/>
            <person name="Nielsen K.L."/>
            <person name="Nielsen P.H."/>
        </authorList>
    </citation>
    <scope>NUCLEOTIDE SEQUENCE [LARGE SCALE GENOMIC DNA]</scope>
    <source>
        <strain evidence="3 4">Lp2</strain>
    </source>
</reference>
<evidence type="ECO:0000256" key="2">
    <source>
        <dbReference type="SAM" id="MobiDB-lite"/>
    </source>
</evidence>
<evidence type="ECO:0000313" key="4">
    <source>
        <dbReference type="Proteomes" id="UP000013167"/>
    </source>
</evidence>
<sequence>MESVTPARAKKMQRADRRERRRQIAASRDRDADDTALAAAITDLLDAEGVGPGDTVTLYEALPVEPPTAATTAALTARGLRVIVPITLPDLDLDWAYVADPARTPLGHNAIGDAALVLTPGLSVDREGTRLGQGGGCYDRALPRRAPGVKVVVMLHPGEFAADLLPRAAHDEVVDGVVTADGLTWCRRGD</sequence>
<dbReference type="AlphaFoldDB" id="N0E1A6"/>
<dbReference type="InterPro" id="IPR002698">
    <property type="entry name" value="FTHF_cligase"/>
</dbReference>
<dbReference type="Proteomes" id="UP000013167">
    <property type="component" value="Unassembled WGS sequence"/>
</dbReference>
<feature type="binding site" evidence="1">
    <location>
        <begin position="10"/>
        <end position="14"/>
    </location>
    <ligand>
        <name>ATP</name>
        <dbReference type="ChEBI" id="CHEBI:30616"/>
    </ligand>
</feature>
<dbReference type="InterPro" id="IPR024185">
    <property type="entry name" value="FTHF_cligase-like_sf"/>
</dbReference>
<feature type="region of interest" description="Disordered" evidence="2">
    <location>
        <begin position="1"/>
        <end position="31"/>
    </location>
</feature>
<keyword evidence="1" id="KW-0067">ATP-binding</keyword>
<organism evidence="3 4">
    <name type="scientific">Phycicoccus elongatus Lp2</name>
    <dbReference type="NCBI Taxonomy" id="1193181"/>
    <lineage>
        <taxon>Bacteria</taxon>
        <taxon>Bacillati</taxon>
        <taxon>Actinomycetota</taxon>
        <taxon>Actinomycetes</taxon>
        <taxon>Micrococcales</taxon>
        <taxon>Intrasporangiaceae</taxon>
        <taxon>Phycicoccus</taxon>
    </lineage>
</organism>